<protein>
    <submittedName>
        <fullName evidence="1">Uncharacterized protein</fullName>
    </submittedName>
</protein>
<sequence>MNKNCKSYYQPSALALYRSHRRVETLADLALIKVPMSTSSSLPPGLMPHIKKCRVRGCKNNFYVSLSSSSSSLLRQRWCVKCRVCKLCRRAVYKFKKIWDPIHSKRRLVRYCEPCNKKNLNIGKSVVCVACCRIKKEFYKVRYIKHPVAKERQVCIDCICKHHADCAYCGCSLALKCKNDAVEANIDGDNENYDPAIVSFVHKRVDLTQLCYPCYDGSAFVRCDRCFCYSDDLKECMCKCCVRRV</sequence>
<dbReference type="RefSeq" id="YP_009133238.1">
    <property type="nucleotide sequence ID" value="NC_026922.1"/>
</dbReference>
<evidence type="ECO:0000313" key="2">
    <source>
        <dbReference type="Proteomes" id="UP000201190"/>
    </source>
</evidence>
<dbReference type="KEGG" id="vg:24170859"/>
<evidence type="ECO:0000313" key="1">
    <source>
        <dbReference type="EMBL" id="AKC91656.1"/>
    </source>
</evidence>
<reference evidence="1 2" key="1">
    <citation type="journal article" date="2015" name="Genome Announc.">
        <title>Genome Sequence of an Alphabaculovirus Isolated from the Oak Looper, Lambdina fiscellaria, Contains a Putative 2-Kilobase-Pair Transposable Element Encoding a Transposase and a FLYWCH Domain-Containing Protein.</title>
        <authorList>
            <person name="Rohrmann G.F."/>
            <person name="Erlandson M.A."/>
            <person name="Theilmann D.A."/>
        </authorList>
    </citation>
    <scope>NUCLEOTIDE SEQUENCE [LARGE SCALE GENOMIC DNA]</scope>
    <source>
        <strain evidence="1">GR15</strain>
    </source>
</reference>
<accession>A0A0E3Z6Q2</accession>
<organism evidence="1 2">
    <name type="scientific">Lambdina fiscellaria nucleopolyhedrovirus</name>
    <dbReference type="NCBI Taxonomy" id="1642929"/>
    <lineage>
        <taxon>Viruses</taxon>
        <taxon>Viruses incertae sedis</taxon>
        <taxon>Naldaviricetes</taxon>
        <taxon>Lefavirales</taxon>
        <taxon>Baculoviridae</taxon>
        <taxon>Alphabaculovirus</taxon>
        <taxon>Alphabaculovirus lafiscellariae</taxon>
    </lineage>
</organism>
<dbReference type="Proteomes" id="UP000201190">
    <property type="component" value="Segment"/>
</dbReference>
<proteinExistence type="predicted"/>
<dbReference type="GeneID" id="24170859"/>
<keyword evidence="2" id="KW-1185">Reference proteome</keyword>
<dbReference type="EMBL" id="KP752043">
    <property type="protein sequence ID" value="AKC91656.1"/>
    <property type="molecule type" value="Genomic_DNA"/>
</dbReference>
<name>A0A0E3Z6Q2_9ABAC</name>